<reference evidence="4" key="1">
    <citation type="submission" date="2021-07" db="EMBL/GenBank/DDBJ databases">
        <authorList>
            <person name="Catto M.A."/>
            <person name="Jacobson A."/>
            <person name="Kennedy G."/>
            <person name="Labadie P."/>
            <person name="Hunt B.G."/>
            <person name="Srinivasan R."/>
        </authorList>
    </citation>
    <scope>NUCLEOTIDE SEQUENCE</scope>
    <source>
        <strain evidence="4">PL_HMW_Pooled</strain>
        <tissue evidence="4">Head</tissue>
    </source>
</reference>
<keyword evidence="4" id="KW-0378">Hydrolase</keyword>
<evidence type="ECO:0000256" key="1">
    <source>
        <dbReference type="ARBA" id="ARBA00009199"/>
    </source>
</evidence>
<feature type="domain" description="Amidase" evidence="3">
    <location>
        <begin position="93"/>
        <end position="527"/>
    </location>
</feature>
<dbReference type="InterPro" id="IPR023631">
    <property type="entry name" value="Amidase_dom"/>
</dbReference>
<comment type="similarity">
    <text evidence="1">Belongs to the amidase family.</text>
</comment>
<dbReference type="Pfam" id="PF01425">
    <property type="entry name" value="Amidase"/>
    <property type="match status" value="1"/>
</dbReference>
<accession>A0AAE1GWU1</accession>
<comment type="caution">
    <text evidence="4">The sequence shown here is derived from an EMBL/GenBank/DDBJ whole genome shotgun (WGS) entry which is preliminary data.</text>
</comment>
<feature type="active site" description="Charge relay system" evidence="2">
    <location>
        <position position="154"/>
    </location>
</feature>
<organism evidence="4 5">
    <name type="scientific">Frankliniella fusca</name>
    <dbReference type="NCBI Taxonomy" id="407009"/>
    <lineage>
        <taxon>Eukaryota</taxon>
        <taxon>Metazoa</taxon>
        <taxon>Ecdysozoa</taxon>
        <taxon>Arthropoda</taxon>
        <taxon>Hexapoda</taxon>
        <taxon>Insecta</taxon>
        <taxon>Pterygota</taxon>
        <taxon>Neoptera</taxon>
        <taxon>Paraneoptera</taxon>
        <taxon>Thysanoptera</taxon>
        <taxon>Terebrantia</taxon>
        <taxon>Thripoidea</taxon>
        <taxon>Thripidae</taxon>
        <taxon>Frankliniella</taxon>
    </lineage>
</organism>
<reference evidence="4" key="2">
    <citation type="journal article" date="2023" name="BMC Genomics">
        <title>Pest status, molecular evolution, and epigenetic factors derived from the genome assembly of Frankliniella fusca, a thysanopteran phytovirus vector.</title>
        <authorList>
            <person name="Catto M.A."/>
            <person name="Labadie P.E."/>
            <person name="Jacobson A.L."/>
            <person name="Kennedy G.G."/>
            <person name="Srinivasan R."/>
            <person name="Hunt B.G."/>
        </authorList>
    </citation>
    <scope>NUCLEOTIDE SEQUENCE</scope>
    <source>
        <strain evidence="4">PL_HMW_Pooled</strain>
    </source>
</reference>
<evidence type="ECO:0000259" key="3">
    <source>
        <dbReference type="Pfam" id="PF01425"/>
    </source>
</evidence>
<dbReference type="PANTHER" id="PTHR43372">
    <property type="entry name" value="FATTY-ACID AMIDE HYDROLASE"/>
    <property type="match status" value="1"/>
</dbReference>
<dbReference type="SUPFAM" id="SSF75304">
    <property type="entry name" value="Amidase signature (AS) enzymes"/>
    <property type="match status" value="1"/>
</dbReference>
<dbReference type="InterPro" id="IPR020556">
    <property type="entry name" value="Amidase_CS"/>
</dbReference>
<dbReference type="AlphaFoldDB" id="A0AAE1GWU1"/>
<protein>
    <submittedName>
        <fullName evidence="4">Fatty-acid amide hydrolase 2</fullName>
    </submittedName>
</protein>
<dbReference type="Gene3D" id="3.90.1300.10">
    <property type="entry name" value="Amidase signature (AS) domain"/>
    <property type="match status" value="1"/>
</dbReference>
<proteinExistence type="inferred from homology"/>
<dbReference type="InterPro" id="IPR036928">
    <property type="entry name" value="AS_sf"/>
</dbReference>
<dbReference type="GO" id="GO:0016787">
    <property type="term" value="F:hydrolase activity"/>
    <property type="evidence" value="ECO:0007669"/>
    <property type="project" value="UniProtKB-KW"/>
</dbReference>
<feature type="active site" description="Acyl-ester intermediate" evidence="2">
    <location>
        <position position="253"/>
    </location>
</feature>
<name>A0AAE1GWU1_9NEOP</name>
<dbReference type="PANTHER" id="PTHR43372:SF1">
    <property type="entry name" value="LD38433P"/>
    <property type="match status" value="1"/>
</dbReference>
<gene>
    <name evidence="4" type="ORF">KUF71_020298</name>
</gene>
<evidence type="ECO:0000313" key="5">
    <source>
        <dbReference type="Proteomes" id="UP001219518"/>
    </source>
</evidence>
<evidence type="ECO:0000256" key="2">
    <source>
        <dbReference type="PIRSR" id="PIRSR001221-1"/>
    </source>
</evidence>
<dbReference type="Proteomes" id="UP001219518">
    <property type="component" value="Unassembled WGS sequence"/>
</dbReference>
<sequence>MASSSAPATRNSSAKKGGSRTLRTIKRMALCVLAAVWVFIHNVLDKIIDFVFSLIYDDSQKKNIPEIKDPILLKSATSLAEAIRKRELTSVTVVKAYIQRIKEVNGILNAVVDDRFEESIKDAEEVDKLFDSGAISEKEAKETKPFLGVPFTTKESTSCKGLNFSMGMVARKGMKAEDDADVVKLMKEAGAILLAVTNVPELNLWCETRCNVYGQTCNPYNTTRTVGGSSGGEAAIIASCGSPIGIGTDIGGSIRMPAFYCGVFGHKPTTGLTSIKGISFRTGLEADSMVCCGPMSKYAEDLEPFLRVMVGKKISQIQLNSTVNLKELHIMYAEESGDMRASSVTVETKQILAKAVHHLETLSTYPVEKLDLLGFKSCFRIWRYWMTKEGGNFARDITNRQSEVNVWQELPKMLIGQSTHTLPALLKLLDTAIFPPENAEWAESTKARLQDELMEKLGRNGVLLFPSHPFPASYHYSSFLRPYNFGYWAIFNVLKFPVTQVPLGLSKEGLPLGIQVVAAPLQDHLCLAVARELEKAFGGWVAPCPVKTK</sequence>
<keyword evidence="5" id="KW-1185">Reference proteome</keyword>
<feature type="active site" description="Charge relay system" evidence="2">
    <location>
        <position position="229"/>
    </location>
</feature>
<dbReference type="PROSITE" id="PS00571">
    <property type="entry name" value="AMIDASES"/>
    <property type="match status" value="1"/>
</dbReference>
<dbReference type="EMBL" id="JAHWGI010000166">
    <property type="protein sequence ID" value="KAK3910484.1"/>
    <property type="molecule type" value="Genomic_DNA"/>
</dbReference>
<evidence type="ECO:0000313" key="4">
    <source>
        <dbReference type="EMBL" id="KAK3910484.1"/>
    </source>
</evidence>
<dbReference type="InterPro" id="IPR052739">
    <property type="entry name" value="FAAH2"/>
</dbReference>
<dbReference type="GO" id="GO:0012505">
    <property type="term" value="C:endomembrane system"/>
    <property type="evidence" value="ECO:0007669"/>
    <property type="project" value="TreeGrafter"/>
</dbReference>
<dbReference type="PIRSF" id="PIRSF001221">
    <property type="entry name" value="Amidase_fungi"/>
    <property type="match status" value="1"/>
</dbReference>